<dbReference type="AlphaFoldDB" id="A0A2V0NPK4"/>
<dbReference type="Proteomes" id="UP000247498">
    <property type="component" value="Unassembled WGS sequence"/>
</dbReference>
<feature type="compositionally biased region" description="Pro residues" evidence="1">
    <location>
        <begin position="302"/>
        <end position="326"/>
    </location>
</feature>
<evidence type="ECO:0000256" key="1">
    <source>
        <dbReference type="SAM" id="MobiDB-lite"/>
    </source>
</evidence>
<accession>A0A2V0NPK4</accession>
<feature type="region of interest" description="Disordered" evidence="1">
    <location>
        <begin position="294"/>
        <end position="400"/>
    </location>
</feature>
<reference evidence="2 3" key="1">
    <citation type="journal article" date="2018" name="Sci. Rep.">
        <title>Raphidocelis subcapitata (=Pseudokirchneriella subcapitata) provides an insight into genome evolution and environmental adaptations in the Sphaeropleales.</title>
        <authorList>
            <person name="Suzuki S."/>
            <person name="Yamaguchi H."/>
            <person name="Nakajima N."/>
            <person name="Kawachi M."/>
        </authorList>
    </citation>
    <scope>NUCLEOTIDE SEQUENCE [LARGE SCALE GENOMIC DNA]</scope>
    <source>
        <strain evidence="2 3">NIES-35</strain>
    </source>
</reference>
<evidence type="ECO:0000313" key="2">
    <source>
        <dbReference type="EMBL" id="GBF89536.1"/>
    </source>
</evidence>
<dbReference type="Pfam" id="PF15669">
    <property type="entry name" value="CCDC24"/>
    <property type="match status" value="1"/>
</dbReference>
<sequence length="436" mass="44164">MSEPSPWSVPLLVWDVLKSHLPAAERDEVARVVGRDLIRANAEAHQEACALAELLEGVADDSTRELQRRALCSSQQRRMLESQVLLLLEQLAPYSPPAAAATSPAAGDGYSAATLPVRRLPSREAGVAAYVAAASQAPPSSRPSTASSRPSSTASWGSWERSSGSATGGRPLRAGSCCASAGAAPDCGPQSVYTAAPPPDPLAVLALLPRPLSVWSADGVCGRLRDALAREAAALAAAVARLRGALEEEADRCSAARMPPPSVADLQATVDALHAAAGEQAAAAQRRPQPEAPCACAAAAGPPRPALPPPVPAGRPLAKPRPPAPQPCDSQQASEAEGCGRGPRRQRLLAAQPVMSGRQERGPSTAVAAPPSPPPAAHRCGRLPAVQGASGQRSEKPAGCALPPLQAARAASQGSRAAAVLGGGAAISGAGRPGAR</sequence>
<protein>
    <submittedName>
        <fullName evidence="2">Uncharacterized protein</fullName>
    </submittedName>
</protein>
<gene>
    <name evidence="2" type="ORF">Rsub_02254</name>
</gene>
<dbReference type="InterPro" id="IPR031367">
    <property type="entry name" value="CCDC24"/>
</dbReference>
<organism evidence="2 3">
    <name type="scientific">Raphidocelis subcapitata</name>
    <dbReference type="NCBI Taxonomy" id="307507"/>
    <lineage>
        <taxon>Eukaryota</taxon>
        <taxon>Viridiplantae</taxon>
        <taxon>Chlorophyta</taxon>
        <taxon>core chlorophytes</taxon>
        <taxon>Chlorophyceae</taxon>
        <taxon>CS clade</taxon>
        <taxon>Sphaeropleales</taxon>
        <taxon>Selenastraceae</taxon>
        <taxon>Raphidocelis</taxon>
    </lineage>
</organism>
<feature type="compositionally biased region" description="Low complexity" evidence="1">
    <location>
        <begin position="134"/>
        <end position="159"/>
    </location>
</feature>
<proteinExistence type="predicted"/>
<comment type="caution">
    <text evidence="2">The sequence shown here is derived from an EMBL/GenBank/DDBJ whole genome shotgun (WGS) entry which is preliminary data.</text>
</comment>
<dbReference type="PANTHER" id="PTHR28601:SF1">
    <property type="entry name" value="COILED-COIL DOMAIN-CONTAINING PROTEIN 24"/>
    <property type="match status" value="1"/>
</dbReference>
<dbReference type="PANTHER" id="PTHR28601">
    <property type="entry name" value="COILED-COIL DOMAIN-CONTAINING PROTEIN 24"/>
    <property type="match status" value="1"/>
</dbReference>
<name>A0A2V0NPK4_9CHLO</name>
<dbReference type="InParanoid" id="A0A2V0NPK4"/>
<evidence type="ECO:0000313" key="3">
    <source>
        <dbReference type="Proteomes" id="UP000247498"/>
    </source>
</evidence>
<feature type="region of interest" description="Disordered" evidence="1">
    <location>
        <begin position="134"/>
        <end position="170"/>
    </location>
</feature>
<dbReference type="EMBL" id="BDRX01000011">
    <property type="protein sequence ID" value="GBF89536.1"/>
    <property type="molecule type" value="Genomic_DNA"/>
</dbReference>
<keyword evidence="3" id="KW-1185">Reference proteome</keyword>